<sequence length="136" mass="14839">MSGPEKQQPCLHLENNTEATKANTESPEAFGLADEKRLVRKLDRTILPWIMLLYLLSYINRSNMGNARNIGLEDGLAKLITGTSLGLALGLETTVLLLPWLFDASGFFMNAVVLSKIIILGMGHCTFCVSNLAVSS</sequence>
<accession>A0A365MXJ7</accession>
<evidence type="ECO:0000256" key="6">
    <source>
        <dbReference type="SAM" id="Phobius"/>
    </source>
</evidence>
<evidence type="ECO:0000256" key="4">
    <source>
        <dbReference type="ARBA" id="ARBA00022989"/>
    </source>
</evidence>
<dbReference type="PANTHER" id="PTHR43791">
    <property type="entry name" value="PERMEASE-RELATED"/>
    <property type="match status" value="1"/>
</dbReference>
<dbReference type="GO" id="GO:0016020">
    <property type="term" value="C:membrane"/>
    <property type="evidence" value="ECO:0007669"/>
    <property type="project" value="UniProtKB-SubCell"/>
</dbReference>
<dbReference type="EMBL" id="PKMI01000030">
    <property type="protein sequence ID" value="RBA13277.1"/>
    <property type="molecule type" value="Genomic_DNA"/>
</dbReference>
<dbReference type="PANTHER" id="PTHR43791:SF36">
    <property type="entry name" value="TRANSPORTER, PUTATIVE (AFU_ORTHOLOGUE AFUA_6G08340)-RELATED"/>
    <property type="match status" value="1"/>
</dbReference>
<comment type="caution">
    <text evidence="7">The sequence shown here is derived from an EMBL/GenBank/DDBJ whole genome shotgun (WGS) entry which is preliminary data.</text>
</comment>
<keyword evidence="2" id="KW-0813">Transport</keyword>
<dbReference type="Proteomes" id="UP000251714">
    <property type="component" value="Unassembled WGS sequence"/>
</dbReference>
<name>A0A365MXJ7_GIBIN</name>
<evidence type="ECO:0000313" key="7">
    <source>
        <dbReference type="EMBL" id="RBA13277.1"/>
    </source>
</evidence>
<evidence type="ECO:0000256" key="3">
    <source>
        <dbReference type="ARBA" id="ARBA00022692"/>
    </source>
</evidence>
<keyword evidence="3 6" id="KW-0812">Transmembrane</keyword>
<evidence type="ECO:0000313" key="8">
    <source>
        <dbReference type="Proteomes" id="UP000251714"/>
    </source>
</evidence>
<organism evidence="7 8">
    <name type="scientific">Gibberella intermedia</name>
    <name type="common">Bulb rot disease fungus</name>
    <name type="synonym">Fusarium proliferatum</name>
    <dbReference type="NCBI Taxonomy" id="948311"/>
    <lineage>
        <taxon>Eukaryota</taxon>
        <taxon>Fungi</taxon>
        <taxon>Dikarya</taxon>
        <taxon>Ascomycota</taxon>
        <taxon>Pezizomycotina</taxon>
        <taxon>Sordariomycetes</taxon>
        <taxon>Hypocreomycetidae</taxon>
        <taxon>Hypocreales</taxon>
        <taxon>Nectriaceae</taxon>
        <taxon>Fusarium</taxon>
        <taxon>Fusarium fujikuroi species complex</taxon>
    </lineage>
</organism>
<evidence type="ECO:0000256" key="5">
    <source>
        <dbReference type="ARBA" id="ARBA00023136"/>
    </source>
</evidence>
<dbReference type="AlphaFoldDB" id="A0A365MXJ7"/>
<gene>
    <name evidence="7" type="ORF">FPRO05_13704</name>
</gene>
<feature type="transmembrane region" description="Helical" evidence="6">
    <location>
        <begin position="46"/>
        <end position="64"/>
    </location>
</feature>
<reference evidence="7 8" key="1">
    <citation type="submission" date="2017-12" db="EMBL/GenBank/DDBJ databases">
        <title>Genome sequence of the mycotoxigenic crop pathogen Fusarium proliferatum, strain ITEM 2341 from Date Palm.</title>
        <authorList>
            <person name="Almiman B.F."/>
            <person name="Shittu T.A."/>
            <person name="Muthumeenakshi S."/>
            <person name="Baroncelli R."/>
            <person name="Sreenivasaprasada S."/>
        </authorList>
    </citation>
    <scope>NUCLEOTIDE SEQUENCE [LARGE SCALE GENOMIC DNA]</scope>
    <source>
        <strain evidence="7 8">ITEM 2341</strain>
    </source>
</reference>
<evidence type="ECO:0000256" key="1">
    <source>
        <dbReference type="ARBA" id="ARBA00004141"/>
    </source>
</evidence>
<comment type="subcellular location">
    <subcellularLocation>
        <location evidence="1">Membrane</location>
        <topology evidence="1">Multi-pass membrane protein</topology>
    </subcellularLocation>
</comment>
<keyword evidence="4 6" id="KW-1133">Transmembrane helix</keyword>
<dbReference type="GO" id="GO:0022857">
    <property type="term" value="F:transmembrane transporter activity"/>
    <property type="evidence" value="ECO:0007669"/>
    <property type="project" value="TreeGrafter"/>
</dbReference>
<feature type="transmembrane region" description="Helical" evidence="6">
    <location>
        <begin position="76"/>
        <end position="102"/>
    </location>
</feature>
<protein>
    <submittedName>
        <fullName evidence="7">Uncharacterized protein</fullName>
    </submittedName>
</protein>
<proteinExistence type="predicted"/>
<evidence type="ECO:0000256" key="2">
    <source>
        <dbReference type="ARBA" id="ARBA00022448"/>
    </source>
</evidence>
<feature type="transmembrane region" description="Helical" evidence="6">
    <location>
        <begin position="108"/>
        <end position="134"/>
    </location>
</feature>
<keyword evidence="5 6" id="KW-0472">Membrane</keyword>